<dbReference type="Proteomes" id="UP001207468">
    <property type="component" value="Unassembled WGS sequence"/>
</dbReference>
<organism evidence="1 2">
    <name type="scientific">Russula earlei</name>
    <dbReference type="NCBI Taxonomy" id="71964"/>
    <lineage>
        <taxon>Eukaryota</taxon>
        <taxon>Fungi</taxon>
        <taxon>Dikarya</taxon>
        <taxon>Basidiomycota</taxon>
        <taxon>Agaricomycotina</taxon>
        <taxon>Agaricomycetes</taxon>
        <taxon>Russulales</taxon>
        <taxon>Russulaceae</taxon>
        <taxon>Russula</taxon>
    </lineage>
</organism>
<evidence type="ECO:0000313" key="2">
    <source>
        <dbReference type="Proteomes" id="UP001207468"/>
    </source>
</evidence>
<protein>
    <submittedName>
        <fullName evidence="1">Uncharacterized protein</fullName>
    </submittedName>
</protein>
<name>A0ACC0U8C2_9AGAM</name>
<comment type="caution">
    <text evidence="1">The sequence shown here is derived from an EMBL/GenBank/DDBJ whole genome shotgun (WGS) entry which is preliminary data.</text>
</comment>
<evidence type="ECO:0000313" key="1">
    <source>
        <dbReference type="EMBL" id="KAI9507775.1"/>
    </source>
</evidence>
<gene>
    <name evidence="1" type="ORF">F5148DRAFT_1202164</name>
</gene>
<reference evidence="1" key="1">
    <citation type="submission" date="2021-03" db="EMBL/GenBank/DDBJ databases">
        <title>Evolutionary priming and transition to the ectomycorrhizal habit in an iconic lineage of mushroom-forming fungi: is preadaptation a requirement?</title>
        <authorList>
            <consortium name="DOE Joint Genome Institute"/>
            <person name="Looney B.P."/>
            <person name="Miyauchi S."/>
            <person name="Morin E."/>
            <person name="Drula E."/>
            <person name="Courty P.E."/>
            <person name="Chicoki N."/>
            <person name="Fauchery L."/>
            <person name="Kohler A."/>
            <person name="Kuo A."/>
            <person name="LaButti K."/>
            <person name="Pangilinan J."/>
            <person name="Lipzen A."/>
            <person name="Riley R."/>
            <person name="Andreopoulos W."/>
            <person name="He G."/>
            <person name="Johnson J."/>
            <person name="Barry K.W."/>
            <person name="Grigoriev I.V."/>
            <person name="Nagy L."/>
            <person name="Hibbett D."/>
            <person name="Henrissat B."/>
            <person name="Matheny P.B."/>
            <person name="Labbe J."/>
            <person name="Martin A.F."/>
        </authorList>
    </citation>
    <scope>NUCLEOTIDE SEQUENCE</scope>
    <source>
        <strain evidence="1">BPL698</strain>
    </source>
</reference>
<proteinExistence type="predicted"/>
<sequence length="259" mass="28686">MRETANTIVLCGVLADQPRLSRLVTALAIHLNEYEEQQGDDEGDLQEQQSPFHYWTSLSTALRNTTRLRSLRIYLNSGTPINNAWILNNCSFQLHTFHCDLAWDSHLVYFLSTQRELTDLHISDFDDDVPANISLSTRSLKQAYTLPGLSILDCTFTEAAGVLVPGRPVTHVKTCLSSPNHETRRVELALLLADLRLSTQPIYSLTVADESYSASFSLELLSSVIKAFGPTPQLRYVGPLALPVDGSEVSDAHSAVPDC</sequence>
<dbReference type="EMBL" id="JAGFNK010000112">
    <property type="protein sequence ID" value="KAI9507775.1"/>
    <property type="molecule type" value="Genomic_DNA"/>
</dbReference>
<accession>A0ACC0U8C2</accession>
<keyword evidence="2" id="KW-1185">Reference proteome</keyword>